<dbReference type="InterPro" id="IPR036779">
    <property type="entry name" value="LysM_dom_sf"/>
</dbReference>
<dbReference type="VEuPathDB" id="VectorBase:ISCI005424"/>
<proteinExistence type="predicted"/>
<dbReference type="InterPro" id="IPR018392">
    <property type="entry name" value="LysM"/>
</dbReference>
<evidence type="ECO:0000313" key="3">
    <source>
        <dbReference type="EMBL" id="MOY43287.1"/>
    </source>
</evidence>
<feature type="region of interest" description="Disordered" evidence="1">
    <location>
        <begin position="1"/>
        <end position="27"/>
    </location>
</feature>
<feature type="compositionally biased region" description="Basic and acidic residues" evidence="1">
    <location>
        <begin position="76"/>
        <end position="85"/>
    </location>
</feature>
<dbReference type="RefSeq" id="XP_029829006.2">
    <property type="nucleotide sequence ID" value="XM_029973146.3"/>
</dbReference>
<dbReference type="OMA" id="GHRRIHQ"/>
<keyword evidence="2" id="KW-0812">Transmembrane</keyword>
<accession>A0A4D5S5U6</accession>
<feature type="transmembrane region" description="Helical" evidence="2">
    <location>
        <begin position="246"/>
        <end position="274"/>
    </location>
</feature>
<name>A0A4D5S5U6_IXOSC</name>
<keyword evidence="2" id="KW-0472">Membrane</keyword>
<feature type="region of interest" description="Disordered" evidence="1">
    <location>
        <begin position="61"/>
        <end position="85"/>
    </location>
</feature>
<feature type="compositionally biased region" description="Polar residues" evidence="1">
    <location>
        <begin position="1"/>
        <end position="12"/>
    </location>
</feature>
<sequence>MVSFPKSWSLSSRHGRRGPRYARGQTRTISEGEDQLAFVFTDGEDSLLHELDGDDAATELRQRAGGGSSANGFWESGDRPQSRKETPVFEHKIVEGETLQGLALRYGCSRNDVYAAPIVSVMGSSATAGRKVGTLRHLNNLLSDQDFFALVVLKVPARIHNLVTAKLVEPLSQDEETISLTSDGAESPPDKAIRYWANLDRRVEAVIQQGSGDNVQLTDVVAKLAEQTTATPHPPAPSAWSGADCGIGWCGILVSVVTVGVVVPSLYLLYILLYDKKLHEGILR</sequence>
<dbReference type="InterPro" id="IPR045030">
    <property type="entry name" value="LYSM1-4"/>
</dbReference>
<organism evidence="3">
    <name type="scientific">Ixodes scapularis</name>
    <name type="common">Black-legged tick</name>
    <name type="synonym">Deer tick</name>
    <dbReference type="NCBI Taxonomy" id="6945"/>
    <lineage>
        <taxon>Eukaryota</taxon>
        <taxon>Metazoa</taxon>
        <taxon>Ecdysozoa</taxon>
        <taxon>Arthropoda</taxon>
        <taxon>Chelicerata</taxon>
        <taxon>Arachnida</taxon>
        <taxon>Acari</taxon>
        <taxon>Parasitiformes</taxon>
        <taxon>Ixodida</taxon>
        <taxon>Ixodoidea</taxon>
        <taxon>Ixodidae</taxon>
        <taxon>Ixodinae</taxon>
        <taxon>Ixodes</taxon>
    </lineage>
</organism>
<evidence type="ECO:0000256" key="1">
    <source>
        <dbReference type="SAM" id="MobiDB-lite"/>
    </source>
</evidence>
<dbReference type="OrthoDB" id="538216at2759"/>
<dbReference type="CDD" id="cd00118">
    <property type="entry name" value="LysM"/>
    <property type="match status" value="1"/>
</dbReference>
<dbReference type="VEuPathDB" id="VectorBase:ISCP_029612"/>
<keyword evidence="2" id="KW-1133">Transmembrane helix</keyword>
<dbReference type="AlphaFoldDB" id="A0A4D5S5U6"/>
<dbReference type="PANTHER" id="PTHR20932:SF13">
    <property type="entry name" value="LD36653P"/>
    <property type="match status" value="1"/>
</dbReference>
<dbReference type="Gene3D" id="3.10.350.10">
    <property type="entry name" value="LysM domain"/>
    <property type="match status" value="1"/>
</dbReference>
<dbReference type="PANTHER" id="PTHR20932">
    <property type="entry name" value="LYSM AND PUTATIVE PEPTIDOGLYCAN-BINDING DOMAIN-CONTAINING PROTEIN"/>
    <property type="match status" value="1"/>
</dbReference>
<reference evidence="3" key="1">
    <citation type="submission" date="2019-04" db="EMBL/GenBank/DDBJ databases">
        <title>An insight into the mialome of Ixodes scapularis.</title>
        <authorList>
            <person name="Ribeiro J.M."/>
            <person name="Mather T.N."/>
            <person name="Karim S."/>
        </authorList>
    </citation>
    <scope>NUCLEOTIDE SEQUENCE</scope>
</reference>
<protein>
    <submittedName>
        <fullName evidence="3">Putative conserved plasma membrane protein</fullName>
    </submittedName>
</protein>
<dbReference type="GeneID" id="8051910"/>
<evidence type="ECO:0000256" key="2">
    <source>
        <dbReference type="SAM" id="Phobius"/>
    </source>
</evidence>
<feature type="non-terminal residue" evidence="3">
    <location>
        <position position="284"/>
    </location>
</feature>
<dbReference type="VEuPathDB" id="VectorBase:ISCW005424"/>
<dbReference type="EMBL" id="GHJT01009316">
    <property type="protein sequence ID" value="MOY43287.1"/>
    <property type="molecule type" value="Transcribed_RNA"/>
</dbReference>